<proteinExistence type="predicted"/>
<dbReference type="Proteomes" id="UP000186855">
    <property type="component" value="Unassembled WGS sequence"/>
</dbReference>
<name>A0A1Q8VPC8_9ACTO</name>
<organism evidence="1 2">
    <name type="scientific">Actinomyces oris</name>
    <dbReference type="NCBI Taxonomy" id="544580"/>
    <lineage>
        <taxon>Bacteria</taxon>
        <taxon>Bacillati</taxon>
        <taxon>Actinomycetota</taxon>
        <taxon>Actinomycetes</taxon>
        <taxon>Actinomycetales</taxon>
        <taxon>Actinomycetaceae</taxon>
        <taxon>Actinomyces</taxon>
    </lineage>
</organism>
<evidence type="ECO:0000313" key="1">
    <source>
        <dbReference type="EMBL" id="OLO49933.1"/>
    </source>
</evidence>
<feature type="non-terminal residue" evidence="1">
    <location>
        <position position="1"/>
    </location>
</feature>
<protein>
    <submittedName>
        <fullName evidence="1">ATP/GTP-binding protein</fullName>
    </submittedName>
</protein>
<sequence>LMILVFAHTGGLTGGEVGIAGGTAILAQRVLEAVFGDQAMRGMTKRAREDLSERATALFANQAKCFTDALPLPTPSADTLREQLQACQEAATSLRALPAARGRRTAGRRVR</sequence>
<dbReference type="AlphaFoldDB" id="A0A1Q8VPC8"/>
<accession>A0A1Q8VPC8</accession>
<evidence type="ECO:0000313" key="2">
    <source>
        <dbReference type="Proteomes" id="UP000186855"/>
    </source>
</evidence>
<gene>
    <name evidence="1" type="ORF">BKH30_10005</name>
</gene>
<comment type="caution">
    <text evidence="1">The sequence shown here is derived from an EMBL/GenBank/DDBJ whole genome shotgun (WGS) entry which is preliminary data.</text>
</comment>
<dbReference type="EMBL" id="MSKI01000120">
    <property type="protein sequence ID" value="OLO49933.1"/>
    <property type="molecule type" value="Genomic_DNA"/>
</dbReference>
<reference evidence="1 2" key="1">
    <citation type="submission" date="2016-12" db="EMBL/GenBank/DDBJ databases">
        <title>Genomic comparison of strains in the 'Actinomyces naeslundii' group.</title>
        <authorList>
            <person name="Mughal S.R."/>
            <person name="Do T."/>
            <person name="Gilbert S.C."/>
            <person name="Witherden E.A."/>
            <person name="Didelot X."/>
            <person name="Beighton D."/>
        </authorList>
    </citation>
    <scope>NUCLEOTIDE SEQUENCE [LARGE SCALE GENOMIC DNA]</scope>
    <source>
        <strain evidence="1 2">S24V</strain>
    </source>
</reference>